<feature type="binding site" evidence="6">
    <location>
        <position position="94"/>
    </location>
    <ligand>
        <name>Mg(2+)</name>
        <dbReference type="ChEBI" id="CHEBI:18420"/>
        <label>2</label>
    </ligand>
</feature>
<sequence length="260" mass="28212">MTLEPLDRHQQQLLLSQMIVVARQAGEAAMAHYGQPQTRYKQDDSPLTQADLASHQALVQGIADWGNCWPVLSEEAGLAPWEERRRWQRYWLLDPVDGTKEFIAGNGEFTINIALIEQGVPLLGVVVAPALGKIYSGGRDLGAWLEDQQGERAITGGVSAQVPRVVTSRSHPSAELAQWLSRFPQVSLIEVGSSLKLCLLAEGKADLYPRLGPTSEWDIAAAQAVLEGAGGSVRTLDDQPLGYNGKASVLNPHFIARSDG</sequence>
<feature type="binding site" evidence="6">
    <location>
        <position position="96"/>
    </location>
    <ligand>
        <name>Mg(2+)</name>
        <dbReference type="ChEBI" id="CHEBI:18420"/>
        <label>1</label>
    </ligand>
</feature>
<evidence type="ECO:0000256" key="1">
    <source>
        <dbReference type="ARBA" id="ARBA00005289"/>
    </source>
</evidence>
<dbReference type="InterPro" id="IPR020550">
    <property type="entry name" value="Inositol_monophosphatase_CS"/>
</dbReference>
<proteinExistence type="inferred from homology"/>
<dbReference type="Pfam" id="PF00459">
    <property type="entry name" value="Inositol_P"/>
    <property type="match status" value="1"/>
</dbReference>
<dbReference type="Proteomes" id="UP000199527">
    <property type="component" value="Unassembled WGS sequence"/>
</dbReference>
<feature type="binding site" evidence="6">
    <location>
        <position position="94"/>
    </location>
    <ligand>
        <name>Mg(2+)</name>
        <dbReference type="ChEBI" id="CHEBI:18420"/>
        <label>1</label>
    </ligand>
</feature>
<keyword evidence="4 6" id="KW-0378">Hydrolase</keyword>
<dbReference type="PROSITE" id="PS00630">
    <property type="entry name" value="IMP_2"/>
    <property type="match status" value="1"/>
</dbReference>
<dbReference type="GO" id="GO:0046854">
    <property type="term" value="P:phosphatidylinositol phosphate biosynthetic process"/>
    <property type="evidence" value="ECO:0007669"/>
    <property type="project" value="InterPro"/>
</dbReference>
<organism evidence="8 9">
    <name type="scientific">Ferrimonas sediminum</name>
    <dbReference type="NCBI Taxonomy" id="718193"/>
    <lineage>
        <taxon>Bacteria</taxon>
        <taxon>Pseudomonadati</taxon>
        <taxon>Pseudomonadota</taxon>
        <taxon>Gammaproteobacteria</taxon>
        <taxon>Alteromonadales</taxon>
        <taxon>Ferrimonadaceae</taxon>
        <taxon>Ferrimonas</taxon>
    </lineage>
</organism>
<comment type="subcellular location">
    <subcellularLocation>
        <location evidence="6">Cell inner membrane</location>
        <topology evidence="6">Peripheral membrane protein</topology>
        <orientation evidence="6">Cytoplasmic side</orientation>
    </subcellularLocation>
</comment>
<accession>A0A1G8YJB7</accession>
<keyword evidence="6 7" id="KW-0479">Metal-binding</keyword>
<dbReference type="InterPro" id="IPR050725">
    <property type="entry name" value="CysQ/Inositol_MonoPase"/>
</dbReference>
<feature type="binding site" evidence="6">
    <location>
        <position position="74"/>
    </location>
    <ligand>
        <name>substrate</name>
    </ligand>
</feature>
<feature type="binding site" evidence="7">
    <location>
        <position position="94"/>
    </location>
    <ligand>
        <name>Mg(2+)</name>
        <dbReference type="ChEBI" id="CHEBI:18420"/>
        <label>1</label>
        <note>catalytic</note>
    </ligand>
</feature>
<dbReference type="PRINTS" id="PR00377">
    <property type="entry name" value="IMPHPHTASES"/>
</dbReference>
<evidence type="ECO:0000313" key="9">
    <source>
        <dbReference type="Proteomes" id="UP000199527"/>
    </source>
</evidence>
<dbReference type="GO" id="GO:0050427">
    <property type="term" value="P:3'-phosphoadenosine 5'-phosphosulfate metabolic process"/>
    <property type="evidence" value="ECO:0007669"/>
    <property type="project" value="TreeGrafter"/>
</dbReference>
<dbReference type="GO" id="GO:0008441">
    <property type="term" value="F:3'(2'),5'-bisphosphate nucleotidase activity"/>
    <property type="evidence" value="ECO:0007669"/>
    <property type="project" value="UniProtKB-UniRule"/>
</dbReference>
<dbReference type="Gene3D" id="3.40.190.80">
    <property type="match status" value="1"/>
</dbReference>
<dbReference type="PANTHER" id="PTHR43028">
    <property type="entry name" value="3'(2'),5'-BISPHOSPHATE NUCLEOTIDASE 1"/>
    <property type="match status" value="1"/>
</dbReference>
<dbReference type="EMBL" id="FNEM01000017">
    <property type="protein sequence ID" value="SDK02295.1"/>
    <property type="molecule type" value="Genomic_DNA"/>
</dbReference>
<keyword evidence="6 7" id="KW-0460">Magnesium</keyword>
<dbReference type="GO" id="GO:0005886">
    <property type="term" value="C:plasma membrane"/>
    <property type="evidence" value="ECO:0007669"/>
    <property type="project" value="UniProtKB-SubCell"/>
</dbReference>
<evidence type="ECO:0000313" key="8">
    <source>
        <dbReference type="EMBL" id="SDK02295.1"/>
    </source>
</evidence>
<comment type="similarity">
    <text evidence="1 6">Belongs to the inositol monophosphatase superfamily. CysQ family.</text>
</comment>
<dbReference type="Gene3D" id="3.30.540.10">
    <property type="entry name" value="Fructose-1,6-Bisphosphatase, subunit A, domain 1"/>
    <property type="match status" value="1"/>
</dbReference>
<dbReference type="NCBIfam" id="TIGR01331">
    <property type="entry name" value="bisphos_cysQ"/>
    <property type="match status" value="1"/>
</dbReference>
<keyword evidence="3 6" id="KW-0997">Cell inner membrane</keyword>
<comment type="cofactor">
    <cofactor evidence="6 7">
        <name>Mg(2+)</name>
        <dbReference type="ChEBI" id="CHEBI:18420"/>
    </cofactor>
</comment>
<comment type="catalytic activity">
    <reaction evidence="6">
        <text>adenosine 3',5'-bisphosphate + H2O = AMP + phosphate</text>
        <dbReference type="Rhea" id="RHEA:10040"/>
        <dbReference type="ChEBI" id="CHEBI:15377"/>
        <dbReference type="ChEBI" id="CHEBI:43474"/>
        <dbReference type="ChEBI" id="CHEBI:58343"/>
        <dbReference type="ChEBI" id="CHEBI:456215"/>
        <dbReference type="EC" id="3.1.3.7"/>
    </reaction>
</comment>
<feature type="binding site" evidence="7">
    <location>
        <position position="97"/>
    </location>
    <ligand>
        <name>Mg(2+)</name>
        <dbReference type="ChEBI" id="CHEBI:18420"/>
        <label>1</label>
        <note>catalytic</note>
    </ligand>
</feature>
<reference evidence="9" key="1">
    <citation type="submission" date="2016-10" db="EMBL/GenBank/DDBJ databases">
        <authorList>
            <person name="Varghese N."/>
            <person name="Submissions S."/>
        </authorList>
    </citation>
    <scope>NUCLEOTIDE SEQUENCE [LARGE SCALE GENOMIC DNA]</scope>
    <source>
        <strain evidence="9">DSM 23317</strain>
    </source>
</reference>
<dbReference type="HAMAP" id="MF_02095">
    <property type="entry name" value="CysQ"/>
    <property type="match status" value="1"/>
</dbReference>
<evidence type="ECO:0000256" key="3">
    <source>
        <dbReference type="ARBA" id="ARBA00022519"/>
    </source>
</evidence>
<dbReference type="GO" id="GO:0000103">
    <property type="term" value="P:sulfate assimilation"/>
    <property type="evidence" value="ECO:0007669"/>
    <property type="project" value="TreeGrafter"/>
</dbReference>
<evidence type="ECO:0000256" key="7">
    <source>
        <dbReference type="PIRSR" id="PIRSR600760-2"/>
    </source>
</evidence>
<comment type="function">
    <text evidence="6">Converts adenosine-3',5'-bisphosphate (PAP) to AMP.</text>
</comment>
<dbReference type="GO" id="GO:0000287">
    <property type="term" value="F:magnesium ion binding"/>
    <property type="evidence" value="ECO:0007669"/>
    <property type="project" value="UniProtKB-UniRule"/>
</dbReference>
<feature type="binding site" evidence="6">
    <location>
        <position position="97"/>
    </location>
    <ligand>
        <name>Mg(2+)</name>
        <dbReference type="ChEBI" id="CHEBI:18420"/>
        <label>2</label>
    </ligand>
</feature>
<dbReference type="InterPro" id="IPR006240">
    <property type="entry name" value="CysQ"/>
</dbReference>
<evidence type="ECO:0000256" key="5">
    <source>
        <dbReference type="ARBA" id="ARBA00023136"/>
    </source>
</evidence>
<feature type="binding site" evidence="6">
    <location>
        <position position="74"/>
    </location>
    <ligand>
        <name>Mg(2+)</name>
        <dbReference type="ChEBI" id="CHEBI:18420"/>
        <label>1</label>
    </ligand>
</feature>
<feature type="binding site" evidence="6">
    <location>
        <begin position="96"/>
        <end position="99"/>
    </location>
    <ligand>
        <name>substrate</name>
    </ligand>
</feature>
<evidence type="ECO:0000256" key="6">
    <source>
        <dbReference type="HAMAP-Rule" id="MF_02095"/>
    </source>
</evidence>
<feature type="binding site" evidence="6">
    <location>
        <position position="218"/>
    </location>
    <ligand>
        <name>substrate</name>
    </ligand>
</feature>
<dbReference type="PANTHER" id="PTHR43028:SF5">
    <property type="entry name" value="3'(2'),5'-BISPHOSPHATE NUCLEOTIDASE 1"/>
    <property type="match status" value="1"/>
</dbReference>
<dbReference type="AlphaFoldDB" id="A0A1G8YJB7"/>
<keyword evidence="5 6" id="KW-0472">Membrane</keyword>
<dbReference type="RefSeq" id="WP_090367383.1">
    <property type="nucleotide sequence ID" value="NZ_FNEM01000017.1"/>
</dbReference>
<feature type="binding site" evidence="7">
    <location>
        <position position="74"/>
    </location>
    <ligand>
        <name>Mg(2+)</name>
        <dbReference type="ChEBI" id="CHEBI:18420"/>
        <label>1</label>
        <note>catalytic</note>
    </ligand>
</feature>
<keyword evidence="9" id="KW-1185">Reference proteome</keyword>
<keyword evidence="2 6" id="KW-1003">Cell membrane</keyword>
<evidence type="ECO:0000256" key="2">
    <source>
        <dbReference type="ARBA" id="ARBA00022475"/>
    </source>
</evidence>
<feature type="binding site" evidence="7">
    <location>
        <position position="218"/>
    </location>
    <ligand>
        <name>Mg(2+)</name>
        <dbReference type="ChEBI" id="CHEBI:18420"/>
        <label>1</label>
        <note>catalytic</note>
    </ligand>
</feature>
<dbReference type="CDD" id="cd01638">
    <property type="entry name" value="CysQ"/>
    <property type="match status" value="1"/>
</dbReference>
<dbReference type="EC" id="3.1.3.7" evidence="6"/>
<dbReference type="SUPFAM" id="SSF56655">
    <property type="entry name" value="Carbohydrate phosphatase"/>
    <property type="match status" value="1"/>
</dbReference>
<protein>
    <recommendedName>
        <fullName evidence="6">3'(2'),5'-bisphosphate nucleotidase CysQ</fullName>
        <ecNumber evidence="6">3.1.3.7</ecNumber>
    </recommendedName>
    <alternativeName>
        <fullName evidence="6">3'(2'),5-bisphosphonucleoside 3'(2')-phosphohydrolase</fullName>
    </alternativeName>
    <alternativeName>
        <fullName evidence="6">3'-phosphoadenosine 5'-phosphate phosphatase</fullName>
        <shortName evidence="6">PAP phosphatase</shortName>
    </alternativeName>
</protein>
<feature type="binding site" evidence="6">
    <location>
        <position position="218"/>
    </location>
    <ligand>
        <name>Mg(2+)</name>
        <dbReference type="ChEBI" id="CHEBI:18420"/>
        <label>2</label>
    </ligand>
</feature>
<dbReference type="OrthoDB" id="9785695at2"/>
<dbReference type="InterPro" id="IPR000760">
    <property type="entry name" value="Inositol_monophosphatase-like"/>
</dbReference>
<gene>
    <name evidence="6" type="primary">cysQ</name>
    <name evidence="8" type="ORF">SAMN04488540_11779</name>
</gene>
<evidence type="ECO:0000256" key="4">
    <source>
        <dbReference type="ARBA" id="ARBA00022801"/>
    </source>
</evidence>
<name>A0A1G8YJB7_9GAMM</name>